<sequence>MSTSYNFSGEPPAVLNPLMEARPATSHASMARPVELWFPIQSVSSLARLRWRAAHCLRFIYNCRRPKSRRSGPLVAA</sequence>
<dbReference type="AlphaFoldDB" id="A0A8J2JMB0"/>
<proteinExistence type="predicted"/>
<reference evidence="1" key="1">
    <citation type="submission" date="2021-06" db="EMBL/GenBank/DDBJ databases">
        <authorList>
            <person name="Hodson N. C."/>
            <person name="Mongue J. A."/>
            <person name="Jaron S. K."/>
        </authorList>
    </citation>
    <scope>NUCLEOTIDE SEQUENCE</scope>
</reference>
<feature type="non-terminal residue" evidence="1">
    <location>
        <position position="77"/>
    </location>
</feature>
<dbReference type="EMBL" id="CAJVCH010043335">
    <property type="protein sequence ID" value="CAG7717104.1"/>
    <property type="molecule type" value="Genomic_DNA"/>
</dbReference>
<keyword evidence="2" id="KW-1185">Reference proteome</keyword>
<protein>
    <submittedName>
        <fullName evidence="1">Uncharacterized protein</fullName>
    </submittedName>
</protein>
<name>A0A8J2JMB0_9HEXA</name>
<organism evidence="1 2">
    <name type="scientific">Allacma fusca</name>
    <dbReference type="NCBI Taxonomy" id="39272"/>
    <lineage>
        <taxon>Eukaryota</taxon>
        <taxon>Metazoa</taxon>
        <taxon>Ecdysozoa</taxon>
        <taxon>Arthropoda</taxon>
        <taxon>Hexapoda</taxon>
        <taxon>Collembola</taxon>
        <taxon>Symphypleona</taxon>
        <taxon>Sminthuridae</taxon>
        <taxon>Allacma</taxon>
    </lineage>
</organism>
<gene>
    <name evidence="1" type="ORF">AFUS01_LOCUS6578</name>
</gene>
<accession>A0A8J2JMB0</accession>
<evidence type="ECO:0000313" key="1">
    <source>
        <dbReference type="EMBL" id="CAG7717104.1"/>
    </source>
</evidence>
<dbReference type="Proteomes" id="UP000708208">
    <property type="component" value="Unassembled WGS sequence"/>
</dbReference>
<evidence type="ECO:0000313" key="2">
    <source>
        <dbReference type="Proteomes" id="UP000708208"/>
    </source>
</evidence>
<comment type="caution">
    <text evidence="1">The sequence shown here is derived from an EMBL/GenBank/DDBJ whole genome shotgun (WGS) entry which is preliminary data.</text>
</comment>